<evidence type="ECO:0000256" key="1">
    <source>
        <dbReference type="ARBA" id="ARBA00006643"/>
    </source>
</evidence>
<dbReference type="EMBL" id="CP097503">
    <property type="protein sequence ID" value="URD79225.1"/>
    <property type="molecule type" value="Genomic_DNA"/>
</dbReference>
<dbReference type="Gene3D" id="1.25.40.10">
    <property type="entry name" value="Tetratricopeptide repeat domain"/>
    <property type="match status" value="3"/>
</dbReference>
<dbReference type="InterPro" id="IPR002885">
    <property type="entry name" value="PPR_rpt"/>
</dbReference>
<evidence type="ECO:0000256" key="3">
    <source>
        <dbReference type="PROSITE-ProRule" id="PRU00708"/>
    </source>
</evidence>
<proteinExistence type="inferred from homology"/>
<protein>
    <submittedName>
        <fullName evidence="4">PPR repeat</fullName>
    </submittedName>
</protein>
<dbReference type="GO" id="GO:0003729">
    <property type="term" value="F:mRNA binding"/>
    <property type="evidence" value="ECO:0007669"/>
    <property type="project" value="UniProtKB-ARBA"/>
</dbReference>
<feature type="repeat" description="PPR" evidence="3">
    <location>
        <begin position="355"/>
        <end position="389"/>
    </location>
</feature>
<name>A0A9E7EKJ0_9LILI</name>
<dbReference type="Pfam" id="PF20431">
    <property type="entry name" value="E_motif"/>
    <property type="match status" value="1"/>
</dbReference>
<accession>A0A9E7EKJ0</accession>
<dbReference type="Pfam" id="PF12854">
    <property type="entry name" value="PPR_1"/>
    <property type="match status" value="2"/>
</dbReference>
<organism evidence="4 5">
    <name type="scientific">Musa troglodytarum</name>
    <name type="common">fe'i banana</name>
    <dbReference type="NCBI Taxonomy" id="320322"/>
    <lineage>
        <taxon>Eukaryota</taxon>
        <taxon>Viridiplantae</taxon>
        <taxon>Streptophyta</taxon>
        <taxon>Embryophyta</taxon>
        <taxon>Tracheophyta</taxon>
        <taxon>Spermatophyta</taxon>
        <taxon>Magnoliopsida</taxon>
        <taxon>Liliopsida</taxon>
        <taxon>Zingiberales</taxon>
        <taxon>Musaceae</taxon>
        <taxon>Musa</taxon>
    </lineage>
</organism>
<dbReference type="Proteomes" id="UP001055439">
    <property type="component" value="Chromosome 10"/>
</dbReference>
<dbReference type="EMBL" id="CP097503">
    <property type="protein sequence ID" value="URD79224.1"/>
    <property type="molecule type" value="Genomic_DNA"/>
</dbReference>
<dbReference type="FunFam" id="1.25.40.10:FF:000470">
    <property type="entry name" value="Pentatricopeptide repeat-containing protein At5g66520"/>
    <property type="match status" value="1"/>
</dbReference>
<dbReference type="FunFam" id="1.25.40.10:FF:000690">
    <property type="entry name" value="Pentatricopeptide repeat-containing protein"/>
    <property type="match status" value="1"/>
</dbReference>
<dbReference type="NCBIfam" id="TIGR00756">
    <property type="entry name" value="PPR"/>
    <property type="match status" value="5"/>
</dbReference>
<dbReference type="FunFam" id="1.25.40.10:FF:000333">
    <property type="entry name" value="Pentatricopeptide repeat-containing protein"/>
    <property type="match status" value="1"/>
</dbReference>
<gene>
    <name evidence="4" type="ORF">MUK42_02830</name>
</gene>
<evidence type="ECO:0000256" key="2">
    <source>
        <dbReference type="ARBA" id="ARBA00022737"/>
    </source>
</evidence>
<feature type="repeat" description="PPR" evidence="3">
    <location>
        <begin position="184"/>
        <end position="218"/>
    </location>
</feature>
<dbReference type="PANTHER" id="PTHR47926">
    <property type="entry name" value="PENTATRICOPEPTIDE REPEAT-CONTAINING PROTEIN"/>
    <property type="match status" value="1"/>
</dbReference>
<dbReference type="PROSITE" id="PS51375">
    <property type="entry name" value="PPR"/>
    <property type="match status" value="4"/>
</dbReference>
<dbReference type="OrthoDB" id="185373at2759"/>
<dbReference type="AlphaFoldDB" id="A0A9E7EKJ0"/>
<dbReference type="Pfam" id="PF13041">
    <property type="entry name" value="PPR_2"/>
    <property type="match status" value="1"/>
</dbReference>
<dbReference type="Pfam" id="PF01535">
    <property type="entry name" value="PPR"/>
    <property type="match status" value="4"/>
</dbReference>
<dbReference type="InterPro" id="IPR011990">
    <property type="entry name" value="TPR-like_helical_dom_sf"/>
</dbReference>
<reference evidence="4" key="1">
    <citation type="submission" date="2022-05" db="EMBL/GenBank/DDBJ databases">
        <title>The Musa troglodytarum L. genome provides insights into the mechanism of non-climacteric behaviour and enrichment of carotenoids.</title>
        <authorList>
            <person name="Wang J."/>
        </authorList>
    </citation>
    <scope>NUCLEOTIDE SEQUENCE</scope>
    <source>
        <tissue evidence="4">Leaf</tissue>
    </source>
</reference>
<evidence type="ECO:0000313" key="5">
    <source>
        <dbReference type="Proteomes" id="UP001055439"/>
    </source>
</evidence>
<feature type="repeat" description="PPR" evidence="3">
    <location>
        <begin position="83"/>
        <end position="117"/>
    </location>
</feature>
<comment type="similarity">
    <text evidence="1">Belongs to the PPR family. PCMP-H subfamily.</text>
</comment>
<feature type="repeat" description="PPR" evidence="3">
    <location>
        <begin position="320"/>
        <end position="354"/>
    </location>
</feature>
<keyword evidence="5" id="KW-1185">Reference proteome</keyword>
<keyword evidence="2" id="KW-0677">Repeat</keyword>
<sequence length="543" mass="59245">MIGVSRGCRPPPPRTPHLILLYASLIDRCGCMRELKQIHAQLTTSGLSNDDFLLSKLLLFPAVSDAGDVDYSYRLFQTLPSPPAFSYNALVRGFSKSKSPNRSLSLYVRMRRADVPPDHLTFPFLAKSCARLSSIALAASVHCHAAKHGLESDRFVSNSMIHMYASCGDVASACRVFDGMSHPNVVSWNSLVDGYAKCGDLAAAREAFDRMPERDVVSWSAMIDGYVKGGEHREALVLFDTMRAHPAGPRANEVTMVSVLGACAHLGALDRGRVMHAYLKEKGLRLSLALATSLVDMYAKCGSIHEALGVFRGVPVEQTDVLIWNATIGGLAVHGLGKESVQMFEEMRSAGVAPDEITYLALLSACAHGGLVEDARGFFRSLEEPGMTPHIEHYACMVDVLCRAGQVQEAYEFVRTMPVEPSASVLGALLGGCRTHGWVELGEAVGKRLIEMDPDHDGRYIGLSNVYAVARRWDEAKLMRETMERRGVRKAPGCSEIEVGGSVHRFVVHDKTHPLSAEIYSTLNLVAVQTKMEYGSNVPGLVI</sequence>
<evidence type="ECO:0000313" key="4">
    <source>
        <dbReference type="EMBL" id="URD79225.1"/>
    </source>
</evidence>
<dbReference type="PANTHER" id="PTHR47926:SF483">
    <property type="entry name" value="TETRATRICOPEPTIDE-LIKE HELICAL DOMAIN SUPERFAMILY"/>
    <property type="match status" value="1"/>
</dbReference>
<dbReference type="InterPro" id="IPR046960">
    <property type="entry name" value="PPR_At4g14850-like_plant"/>
</dbReference>
<dbReference type="InterPro" id="IPR046848">
    <property type="entry name" value="E_motif"/>
</dbReference>
<dbReference type="GO" id="GO:0009451">
    <property type="term" value="P:RNA modification"/>
    <property type="evidence" value="ECO:0007669"/>
    <property type="project" value="InterPro"/>
</dbReference>